<evidence type="ECO:0000313" key="5">
    <source>
        <dbReference type="Proteomes" id="UP000689967"/>
    </source>
</evidence>
<dbReference type="Proteomes" id="UP000689967">
    <property type="component" value="Unassembled WGS sequence"/>
</dbReference>
<dbReference type="PROSITE" id="PS50991">
    <property type="entry name" value="PYR_CT"/>
    <property type="match status" value="1"/>
</dbReference>
<keyword evidence="1" id="KW-0479">Metal-binding</keyword>
<reference evidence="4 5" key="1">
    <citation type="submission" date="2021-01" db="EMBL/GenBank/DDBJ databases">
        <title>Roseomonas sp. nov, a bacterium isolated from an oil production mixture in Yumen Oilfield.</title>
        <authorList>
            <person name="Wu D."/>
        </authorList>
    </citation>
    <scope>NUCLEOTIDE SEQUENCE [LARGE SCALE GENOMIC DNA]</scope>
    <source>
        <strain evidence="4 5">ROY-5-3</strain>
    </source>
</reference>
<dbReference type="InterPro" id="IPR043594">
    <property type="entry name" value="HMGL"/>
</dbReference>
<protein>
    <submittedName>
        <fullName evidence="4">Hydroxymethylglutaryl-CoA lyase</fullName>
    </submittedName>
</protein>
<evidence type="ECO:0000259" key="3">
    <source>
        <dbReference type="PROSITE" id="PS50991"/>
    </source>
</evidence>
<dbReference type="NCBIfam" id="NF004283">
    <property type="entry name" value="PRK05692.1"/>
    <property type="match status" value="1"/>
</dbReference>
<dbReference type="Pfam" id="PF00682">
    <property type="entry name" value="HMGL-like"/>
    <property type="match status" value="1"/>
</dbReference>
<keyword evidence="2 4" id="KW-0456">Lyase</keyword>
<evidence type="ECO:0000256" key="2">
    <source>
        <dbReference type="ARBA" id="ARBA00023239"/>
    </source>
</evidence>
<name>A0ABS6H6Y3_9PROT</name>
<dbReference type="EMBL" id="JAERQM010000002">
    <property type="protein sequence ID" value="MBU8544131.1"/>
    <property type="molecule type" value="Genomic_DNA"/>
</dbReference>
<dbReference type="InterPro" id="IPR000891">
    <property type="entry name" value="PYR_CT"/>
</dbReference>
<feature type="domain" description="Pyruvate carboxyltransferase" evidence="3">
    <location>
        <begin position="4"/>
        <end position="276"/>
    </location>
</feature>
<dbReference type="GO" id="GO:0016829">
    <property type="term" value="F:lyase activity"/>
    <property type="evidence" value="ECO:0007669"/>
    <property type="project" value="UniProtKB-KW"/>
</dbReference>
<keyword evidence="5" id="KW-1185">Reference proteome</keyword>
<sequence>MHSAVISEVAPRDGLQSIGPLVPTETKIALVRKLHAAGLRRMEIGSFVSPKAIPQMADTGAVLEAALALPGLEATVLAPNRRGFEMAKAAGAHRVGVFMSVTESHNKANVNRSRMDSFVDLSGIVADARAAGMKLRFNLSCAFHCPFEGVVPEEEALDWVERVQALDQDIEISICDTTGNAAPDQVRRVFAHAIRSWPGPDGQPRFAFHGHDTYGLGVANCAAAWEAGCRVFDSAAGGLGGCPFAPGATGNVATEDVAWLFSRMGVATGIGWPALLEAADFAAAIPGALPGGRMRAVPAARRAA</sequence>
<organism evidence="4 5">
    <name type="scientific">Falsiroseomonas oleicola</name>
    <dbReference type="NCBI Taxonomy" id="2801474"/>
    <lineage>
        <taxon>Bacteria</taxon>
        <taxon>Pseudomonadati</taxon>
        <taxon>Pseudomonadota</taxon>
        <taxon>Alphaproteobacteria</taxon>
        <taxon>Acetobacterales</taxon>
        <taxon>Roseomonadaceae</taxon>
        <taxon>Falsiroseomonas</taxon>
    </lineage>
</organism>
<dbReference type="CDD" id="cd07938">
    <property type="entry name" value="DRE_TIM_HMGL"/>
    <property type="match status" value="1"/>
</dbReference>
<gene>
    <name evidence="4" type="ORF">JJQ90_10465</name>
</gene>
<dbReference type="PANTHER" id="PTHR42738">
    <property type="entry name" value="HYDROXYMETHYLGLUTARYL-COA LYASE"/>
    <property type="match status" value="1"/>
</dbReference>
<accession>A0ABS6H6Y3</accession>
<comment type="caution">
    <text evidence="4">The sequence shown here is derived from an EMBL/GenBank/DDBJ whole genome shotgun (WGS) entry which is preliminary data.</text>
</comment>
<dbReference type="RefSeq" id="WP_216875007.1">
    <property type="nucleotide sequence ID" value="NZ_JAERQM010000002.1"/>
</dbReference>
<evidence type="ECO:0000313" key="4">
    <source>
        <dbReference type="EMBL" id="MBU8544131.1"/>
    </source>
</evidence>
<evidence type="ECO:0000256" key="1">
    <source>
        <dbReference type="ARBA" id="ARBA00022723"/>
    </source>
</evidence>
<dbReference type="PANTHER" id="PTHR42738:SF7">
    <property type="entry name" value="HYDROXYMETHYLGLUTARYL-COA LYASE"/>
    <property type="match status" value="1"/>
</dbReference>
<proteinExistence type="predicted"/>